<protein>
    <submittedName>
        <fullName evidence="3">Dfp2-like protein</fullName>
    </submittedName>
</protein>
<name>A0A9D4P3Q3_DERFA</name>
<comment type="caution">
    <text evidence="3">The sequence shown here is derived from an EMBL/GenBank/DDBJ whole genome shotgun (WGS) entry which is preliminary data.</text>
</comment>
<feature type="compositionally biased region" description="Low complexity" evidence="1">
    <location>
        <begin position="363"/>
        <end position="372"/>
    </location>
</feature>
<feature type="compositionally biased region" description="Polar residues" evidence="1">
    <location>
        <begin position="388"/>
        <end position="398"/>
    </location>
</feature>
<organism evidence="3">
    <name type="scientific">Dermatophagoides farinae</name>
    <name type="common">American house dust mite</name>
    <dbReference type="NCBI Taxonomy" id="6954"/>
    <lineage>
        <taxon>Eukaryota</taxon>
        <taxon>Metazoa</taxon>
        <taxon>Ecdysozoa</taxon>
        <taxon>Arthropoda</taxon>
        <taxon>Chelicerata</taxon>
        <taxon>Arachnida</taxon>
        <taxon>Acari</taxon>
        <taxon>Acariformes</taxon>
        <taxon>Sarcoptiformes</taxon>
        <taxon>Astigmata</taxon>
        <taxon>Psoroptidia</taxon>
        <taxon>Analgoidea</taxon>
        <taxon>Pyroglyphidae</taxon>
        <taxon>Dermatophagoidinae</taxon>
        <taxon>Dermatophagoides</taxon>
    </lineage>
</organism>
<feature type="region of interest" description="Disordered" evidence="1">
    <location>
        <begin position="322"/>
        <end position="412"/>
    </location>
</feature>
<feature type="compositionally biased region" description="Gly residues" evidence="1">
    <location>
        <begin position="264"/>
        <end position="288"/>
    </location>
</feature>
<evidence type="ECO:0000256" key="2">
    <source>
        <dbReference type="SAM" id="SignalP"/>
    </source>
</evidence>
<feature type="compositionally biased region" description="Basic residues" evidence="1">
    <location>
        <begin position="250"/>
        <end position="260"/>
    </location>
</feature>
<sequence>MFILKVLVWSIMIYMMNGQFIANAHITSPSNRIREKINKSNNNNQPLSSRKPSSSSSAARMDFAIKSAHGSRNGIGIGGGGLIQSVYNEFQNSDGGGIKSFGISSKKVTGNSRKNDFHGDRKIDQKTLNKIKEIINAAVKTRFSMETKEADFDEDDYDQTPQVIEIGGSELPLEIHFKSSSSRINIKQSHETDEGQTIGPMKTNSKPMRIIHENYKPVIAEIREIITPYRKVFQEIQPVMEEIHTVVTQGKKRKKIKPGHRINDGGGTKGGSGSSSNAGGGLKGGSGGRQKQQRPSSSSLEENIRQVLERMNERSIQKEQFEQQTVEDNLEQQQQQQQLEQNDEFEQQQQVENDRFSESPESQQQQQQQQQQVEIDDNDDEDSIYKVRQQSSSRNNAVGSRKGYDRRKKRLV</sequence>
<reference evidence="3" key="2">
    <citation type="journal article" date="2021" name="World Allergy Organ. J.">
        <title>Chromosome-level assembly of Dermatophagoides farinae genome and transcriptome reveals two novel allergens Der f 37 and Der f 39.</title>
        <authorList>
            <person name="Chen J."/>
            <person name="Cai Z."/>
            <person name="Fan D."/>
            <person name="Hu J."/>
            <person name="Hou Y."/>
            <person name="He Y."/>
            <person name="Zhang Z."/>
            <person name="Zhao Z."/>
            <person name="Gao P."/>
            <person name="Hu W."/>
            <person name="Sun J."/>
            <person name="Li J."/>
            <person name="Ji K."/>
        </authorList>
    </citation>
    <scope>NUCLEOTIDE SEQUENCE</scope>
    <source>
        <strain evidence="3">JKM2019</strain>
    </source>
</reference>
<feature type="compositionally biased region" description="Low complexity" evidence="1">
    <location>
        <begin position="323"/>
        <end position="340"/>
    </location>
</feature>
<evidence type="ECO:0000313" key="3">
    <source>
        <dbReference type="EMBL" id="KAH7643829.1"/>
    </source>
</evidence>
<dbReference type="EMBL" id="SDOV01000002">
    <property type="protein sequence ID" value="KAH7643829.1"/>
    <property type="molecule type" value="Genomic_DNA"/>
</dbReference>
<proteinExistence type="predicted"/>
<feature type="chain" id="PRO_5038647361" evidence="2">
    <location>
        <begin position="19"/>
        <end position="412"/>
    </location>
</feature>
<feature type="compositionally biased region" description="Low complexity" evidence="1">
    <location>
        <begin position="48"/>
        <end position="57"/>
    </location>
</feature>
<dbReference type="Proteomes" id="UP000828236">
    <property type="component" value="Unassembled WGS sequence"/>
</dbReference>
<gene>
    <name evidence="3" type="ORF">HUG17_6191</name>
</gene>
<evidence type="ECO:0000256" key="1">
    <source>
        <dbReference type="SAM" id="MobiDB-lite"/>
    </source>
</evidence>
<feature type="region of interest" description="Disordered" evidence="1">
    <location>
        <begin position="247"/>
        <end position="302"/>
    </location>
</feature>
<keyword evidence="2" id="KW-0732">Signal</keyword>
<feature type="region of interest" description="Disordered" evidence="1">
    <location>
        <begin position="36"/>
        <end position="58"/>
    </location>
</feature>
<feature type="signal peptide" evidence="2">
    <location>
        <begin position="1"/>
        <end position="18"/>
    </location>
</feature>
<dbReference type="AlphaFoldDB" id="A0A9D4P3Q3"/>
<feature type="compositionally biased region" description="Low complexity" evidence="1">
    <location>
        <begin position="289"/>
        <end position="299"/>
    </location>
</feature>
<reference evidence="3" key="1">
    <citation type="submission" date="2020-06" db="EMBL/GenBank/DDBJ databases">
        <authorList>
            <person name="Ji K."/>
            <person name="Li J."/>
        </authorList>
    </citation>
    <scope>NUCLEOTIDE SEQUENCE</scope>
    <source>
        <strain evidence="3">JKM2019</strain>
        <tissue evidence="3">Whole body</tissue>
    </source>
</reference>
<accession>A0A9D4P3Q3</accession>